<evidence type="ECO:0000313" key="1">
    <source>
        <dbReference type="Ensembl" id="ENSCJAP00000082720.1"/>
    </source>
</evidence>
<dbReference type="GeneTree" id="ENSGT01130000278966"/>
<dbReference type="PANTHER" id="PTHR46254">
    <property type="entry name" value="PROTEIN GVQW1-RELATED"/>
    <property type="match status" value="1"/>
</dbReference>
<proteinExistence type="predicted"/>
<reference evidence="1 2" key="1">
    <citation type="submission" date="2009-03" db="EMBL/GenBank/DDBJ databases">
        <authorList>
            <person name="Warren W."/>
            <person name="Ye L."/>
            <person name="Minx P."/>
            <person name="Worley K."/>
            <person name="Gibbs R."/>
            <person name="Wilson R.K."/>
        </authorList>
    </citation>
    <scope>NUCLEOTIDE SEQUENCE [LARGE SCALE GENOMIC DNA]</scope>
</reference>
<reference evidence="1" key="2">
    <citation type="submission" date="2025-08" db="UniProtKB">
        <authorList>
            <consortium name="Ensembl"/>
        </authorList>
    </citation>
    <scope>IDENTIFICATION</scope>
</reference>
<dbReference type="AlphaFoldDB" id="A0A8I3WGJ9"/>
<evidence type="ECO:0000313" key="2">
    <source>
        <dbReference type="Proteomes" id="UP000008225"/>
    </source>
</evidence>
<dbReference type="Proteomes" id="UP000008225">
    <property type="component" value="Chromosome 5"/>
</dbReference>
<protein>
    <submittedName>
        <fullName evidence="1">Uncharacterized protein</fullName>
    </submittedName>
</protein>
<accession>A0A8I3WGJ9</accession>
<name>A0A8I3WGJ9_CALJA</name>
<dbReference type="Ensembl" id="ENSCJAT00000118014.1">
    <property type="protein sequence ID" value="ENSCJAP00000082720.1"/>
    <property type="gene ID" value="ENSCJAG00000078500.1"/>
</dbReference>
<keyword evidence="2" id="KW-1185">Reference proteome</keyword>
<organism evidence="1 2">
    <name type="scientific">Callithrix jacchus</name>
    <name type="common">White-tufted-ear marmoset</name>
    <name type="synonym">Simia Jacchus</name>
    <dbReference type="NCBI Taxonomy" id="9483"/>
    <lineage>
        <taxon>Eukaryota</taxon>
        <taxon>Metazoa</taxon>
        <taxon>Chordata</taxon>
        <taxon>Craniata</taxon>
        <taxon>Vertebrata</taxon>
        <taxon>Euteleostomi</taxon>
        <taxon>Mammalia</taxon>
        <taxon>Eutheria</taxon>
        <taxon>Euarchontoglires</taxon>
        <taxon>Primates</taxon>
        <taxon>Haplorrhini</taxon>
        <taxon>Platyrrhini</taxon>
        <taxon>Cebidae</taxon>
        <taxon>Callitrichinae</taxon>
        <taxon>Callithrix</taxon>
        <taxon>Callithrix</taxon>
    </lineage>
</organism>
<sequence>MCLQSLKAAIQWPNLGSLQAPPQRLKRSSYLSILSSWDHRYAPQCPVNFLCFCRHGVSPCSPGCSQNPGLKQSVWVSHQKC</sequence>
<reference evidence="1" key="3">
    <citation type="submission" date="2025-09" db="UniProtKB">
        <authorList>
            <consortium name="Ensembl"/>
        </authorList>
    </citation>
    <scope>IDENTIFICATION</scope>
</reference>